<organism evidence="1">
    <name type="scientific">Anguilla anguilla</name>
    <name type="common">European freshwater eel</name>
    <name type="synonym">Muraena anguilla</name>
    <dbReference type="NCBI Taxonomy" id="7936"/>
    <lineage>
        <taxon>Eukaryota</taxon>
        <taxon>Metazoa</taxon>
        <taxon>Chordata</taxon>
        <taxon>Craniata</taxon>
        <taxon>Vertebrata</taxon>
        <taxon>Euteleostomi</taxon>
        <taxon>Actinopterygii</taxon>
        <taxon>Neopterygii</taxon>
        <taxon>Teleostei</taxon>
        <taxon>Anguilliformes</taxon>
        <taxon>Anguillidae</taxon>
        <taxon>Anguilla</taxon>
    </lineage>
</organism>
<evidence type="ECO:0000313" key="1">
    <source>
        <dbReference type="EMBL" id="JAH75501.1"/>
    </source>
</evidence>
<reference evidence="1" key="1">
    <citation type="submission" date="2014-11" db="EMBL/GenBank/DDBJ databases">
        <authorList>
            <person name="Amaro Gonzalez C."/>
        </authorList>
    </citation>
    <scope>NUCLEOTIDE SEQUENCE</scope>
</reference>
<accession>A0A0E9VBW3</accession>
<reference evidence="1" key="2">
    <citation type="journal article" date="2015" name="Fish Shellfish Immunol.">
        <title>Early steps in the European eel (Anguilla anguilla)-Vibrio vulnificus interaction in the gills: Role of the RtxA13 toxin.</title>
        <authorList>
            <person name="Callol A."/>
            <person name="Pajuelo D."/>
            <person name="Ebbesson L."/>
            <person name="Teles M."/>
            <person name="MacKenzie S."/>
            <person name="Amaro C."/>
        </authorList>
    </citation>
    <scope>NUCLEOTIDE SEQUENCE</scope>
</reference>
<protein>
    <submittedName>
        <fullName evidence="1">Uncharacterized protein</fullName>
    </submittedName>
</protein>
<proteinExistence type="predicted"/>
<name>A0A0E9VBW3_ANGAN</name>
<sequence>MPRSYQSQQLFCKGFIVIHI</sequence>
<dbReference type="EMBL" id="GBXM01033076">
    <property type="protein sequence ID" value="JAH75501.1"/>
    <property type="molecule type" value="Transcribed_RNA"/>
</dbReference>
<dbReference type="AlphaFoldDB" id="A0A0E9VBW3"/>